<proteinExistence type="predicted"/>
<reference evidence="1 2" key="1">
    <citation type="submission" date="2020-04" db="EMBL/GenBank/DDBJ databases">
        <title>Genome sequence for Sphingorhabdus sp. strain M1.</title>
        <authorList>
            <person name="Park S.-J."/>
        </authorList>
    </citation>
    <scope>NUCLEOTIDE SEQUENCE [LARGE SCALE GENOMIC DNA]</scope>
    <source>
        <strain evidence="1 2">JK6</strain>
    </source>
</reference>
<dbReference type="EMBL" id="CP051217">
    <property type="protein sequence ID" value="QJB68538.1"/>
    <property type="molecule type" value="Genomic_DNA"/>
</dbReference>
<dbReference type="KEGG" id="phao:HF685_03900"/>
<protein>
    <recommendedName>
        <fullName evidence="3">TonB-dependent receptor</fullName>
    </recommendedName>
</protein>
<organism evidence="1 2">
    <name type="scientific">Parasphingorhabdus halotolerans</name>
    <dbReference type="NCBI Taxonomy" id="2725558"/>
    <lineage>
        <taxon>Bacteria</taxon>
        <taxon>Pseudomonadati</taxon>
        <taxon>Pseudomonadota</taxon>
        <taxon>Alphaproteobacteria</taxon>
        <taxon>Sphingomonadales</taxon>
        <taxon>Sphingomonadaceae</taxon>
        <taxon>Parasphingorhabdus</taxon>
    </lineage>
</organism>
<evidence type="ECO:0000313" key="1">
    <source>
        <dbReference type="EMBL" id="QJB68538.1"/>
    </source>
</evidence>
<evidence type="ECO:0008006" key="3">
    <source>
        <dbReference type="Google" id="ProtNLM"/>
    </source>
</evidence>
<gene>
    <name evidence="1" type="ORF">HF685_03900</name>
</gene>
<dbReference type="AlphaFoldDB" id="A0A6H2DK15"/>
<dbReference type="Proteomes" id="UP000501600">
    <property type="component" value="Chromosome"/>
</dbReference>
<keyword evidence="2" id="KW-1185">Reference proteome</keyword>
<evidence type="ECO:0000313" key="2">
    <source>
        <dbReference type="Proteomes" id="UP000501600"/>
    </source>
</evidence>
<sequence length="228" mass="25545">MEVKRQSNVIVDALVSDEIGATRDQSVGYARTDEAAPEDFYSERSSVRPFNSVGGGNCSFSPNRTTPTYFVPNSVLWRQMNNQLTRDAVMGTIQYKPRPELDINIGGQFSRRKWVENRSDIVLAEGRRGITPTVNGVLADGPLLEWTANSRLESQTRIRQRDEDYYGGGFSAEWTDDAARIAIDISYSATQRDAEYRTDSIFAVHLDGEAYIADGFLRSTQQTSEPII</sequence>
<dbReference type="RefSeq" id="WP_168818381.1">
    <property type="nucleotide sequence ID" value="NZ_CP051217.1"/>
</dbReference>
<dbReference type="PANTHER" id="PTHR40980:SF3">
    <property type="entry name" value="TONB-DEPENDENT RECEPTOR-LIKE BETA-BARREL DOMAIN-CONTAINING PROTEIN"/>
    <property type="match status" value="1"/>
</dbReference>
<dbReference type="PANTHER" id="PTHR40980">
    <property type="entry name" value="PLUG DOMAIN-CONTAINING PROTEIN"/>
    <property type="match status" value="1"/>
</dbReference>
<accession>A0A6H2DK15</accession>
<name>A0A6H2DK15_9SPHN</name>